<feature type="non-terminal residue" evidence="3">
    <location>
        <position position="228"/>
    </location>
</feature>
<dbReference type="Gene3D" id="2.60.40.4370">
    <property type="match status" value="1"/>
</dbReference>
<dbReference type="EMBL" id="CATQJA010002642">
    <property type="protein sequence ID" value="CAJ0576166.1"/>
    <property type="molecule type" value="Genomic_DNA"/>
</dbReference>
<proteinExistence type="predicted"/>
<keyword evidence="1" id="KW-0175">Coiled coil</keyword>
<accession>A0AA36G2V1</accession>
<evidence type="ECO:0000313" key="3">
    <source>
        <dbReference type="EMBL" id="CAJ0576166.1"/>
    </source>
</evidence>
<feature type="domain" description="Transcription factor TFIIIC triple barrel" evidence="2">
    <location>
        <begin position="20"/>
        <end position="100"/>
    </location>
</feature>
<evidence type="ECO:0000256" key="1">
    <source>
        <dbReference type="SAM" id="Coils"/>
    </source>
</evidence>
<sequence>MNTIPKAESSSAEKQRYDDEWEETTMVVKLNGVLDAQGLRESIEKGQFALRRAAAAEPILQIGPSLYLGKWEHQVGTDIILEADHDKSGTTLKMVSISDRELIGEKALITNPTMLSQRKTSATSWEVFQEEPVAHEDAAVNTDMTVPPNIEASRSEDKENTFWRDSALAKREKLDELQCVNEELQQKIDEQQTKLKKVEDLYTAFIGCLPNAEDARSSDDQEKEAAKE</sequence>
<dbReference type="AlphaFoldDB" id="A0AA36G2V1"/>
<protein>
    <recommendedName>
        <fullName evidence="2">Transcription factor TFIIIC triple barrel domain-containing protein</fullName>
    </recommendedName>
</protein>
<keyword evidence="4" id="KW-1185">Reference proteome</keyword>
<organism evidence="3 4">
    <name type="scientific">Mesorhabditis spiculigera</name>
    <dbReference type="NCBI Taxonomy" id="96644"/>
    <lineage>
        <taxon>Eukaryota</taxon>
        <taxon>Metazoa</taxon>
        <taxon>Ecdysozoa</taxon>
        <taxon>Nematoda</taxon>
        <taxon>Chromadorea</taxon>
        <taxon>Rhabditida</taxon>
        <taxon>Rhabditina</taxon>
        <taxon>Rhabditomorpha</taxon>
        <taxon>Rhabditoidea</taxon>
        <taxon>Rhabditidae</taxon>
        <taxon>Mesorhabditinae</taxon>
        <taxon>Mesorhabditis</taxon>
    </lineage>
</organism>
<name>A0AA36G2V1_9BILA</name>
<reference evidence="3" key="1">
    <citation type="submission" date="2023-06" db="EMBL/GenBank/DDBJ databases">
        <authorList>
            <person name="Delattre M."/>
        </authorList>
    </citation>
    <scope>NUCLEOTIDE SEQUENCE</scope>
    <source>
        <strain evidence="3">AF72</strain>
    </source>
</reference>
<dbReference type="InterPro" id="IPR019481">
    <property type="entry name" value="TFIIIC_triple_barrel"/>
</dbReference>
<comment type="caution">
    <text evidence="3">The sequence shown here is derived from an EMBL/GenBank/DDBJ whole genome shotgun (WGS) entry which is preliminary data.</text>
</comment>
<feature type="coiled-coil region" evidence="1">
    <location>
        <begin position="167"/>
        <end position="201"/>
    </location>
</feature>
<evidence type="ECO:0000313" key="4">
    <source>
        <dbReference type="Proteomes" id="UP001177023"/>
    </source>
</evidence>
<dbReference type="Pfam" id="PF10419">
    <property type="entry name" value="TFIIIC_sub6"/>
    <property type="match status" value="1"/>
</dbReference>
<dbReference type="Proteomes" id="UP001177023">
    <property type="component" value="Unassembled WGS sequence"/>
</dbReference>
<evidence type="ECO:0000259" key="2">
    <source>
        <dbReference type="Pfam" id="PF10419"/>
    </source>
</evidence>
<gene>
    <name evidence="3" type="ORF">MSPICULIGERA_LOCUS14465</name>
</gene>